<dbReference type="InterPro" id="IPR019786">
    <property type="entry name" value="Zinc_finger_PHD-type_CS"/>
</dbReference>
<keyword evidence="1" id="KW-0479">Metal-binding</keyword>
<dbReference type="PANTHER" id="PTHR24102:SF28">
    <property type="entry name" value="PHD-TYPE DOMAIN-CONTAINING PROTEIN"/>
    <property type="match status" value="1"/>
</dbReference>
<feature type="region of interest" description="Disordered" evidence="5">
    <location>
        <begin position="137"/>
        <end position="169"/>
    </location>
</feature>
<feature type="transmembrane region" description="Helical" evidence="6">
    <location>
        <begin position="27"/>
        <end position="46"/>
    </location>
</feature>
<sequence length="280" mass="31632">KKIIIWILLSFAKQILKASGSCRPIFFLYFLFFLYRTCLVYGTANFNSRLSLHWHSDNPVYKNLLWNNWIPIFEWGTVNKKTKPTLLYPSRFNSEGRRGNQEEHNSRVAKEEIKIKNVHSELVNFWVDVALSHQQVESSNEKSSKSCRGRERAPVKAQPAASNLSDACKPLKKRTRNSDLGSVARGARKSLSPLSLADNEVSDERSESQSESADESVLSKKSEKGSSKKELVCQVCEKMGDLLLCEGLCFSAFHLSCIGLSEKPRGQFLCVECKSAVVYV</sequence>
<dbReference type="FunFam" id="3.30.40.10:FF:000093">
    <property type="entry name" value="Histone-lysine N-methyltransferase"/>
    <property type="match status" value="1"/>
</dbReference>
<evidence type="ECO:0000256" key="6">
    <source>
        <dbReference type="SAM" id="Phobius"/>
    </source>
</evidence>
<dbReference type="InterPro" id="IPR019787">
    <property type="entry name" value="Znf_PHD-finger"/>
</dbReference>
<dbReference type="PANTHER" id="PTHR24102">
    <property type="entry name" value="PHD FINGER PROTEIN"/>
    <property type="match status" value="1"/>
</dbReference>
<keyword evidence="9" id="KW-1185">Reference proteome</keyword>
<dbReference type="InterPro" id="IPR013083">
    <property type="entry name" value="Znf_RING/FYVE/PHD"/>
</dbReference>
<keyword evidence="6" id="KW-0472">Membrane</keyword>
<evidence type="ECO:0000256" key="3">
    <source>
        <dbReference type="ARBA" id="ARBA00022833"/>
    </source>
</evidence>
<gene>
    <name evidence="8" type="ORF">AB205_0087850</name>
</gene>
<feature type="region of interest" description="Disordered" evidence="5">
    <location>
        <begin position="194"/>
        <end position="221"/>
    </location>
</feature>
<dbReference type="AlphaFoldDB" id="A0A2G9SDW7"/>
<dbReference type="OrthoDB" id="422362at2759"/>
<evidence type="ECO:0000259" key="7">
    <source>
        <dbReference type="PROSITE" id="PS50016"/>
    </source>
</evidence>
<feature type="non-terminal residue" evidence="8">
    <location>
        <position position="280"/>
    </location>
</feature>
<dbReference type="PROSITE" id="PS50016">
    <property type="entry name" value="ZF_PHD_2"/>
    <property type="match status" value="1"/>
</dbReference>
<dbReference type="InterPro" id="IPR001965">
    <property type="entry name" value="Znf_PHD"/>
</dbReference>
<dbReference type="EMBL" id="KV924410">
    <property type="protein sequence ID" value="PIO38272.1"/>
    <property type="molecule type" value="Genomic_DNA"/>
</dbReference>
<accession>A0A2G9SDW7</accession>
<keyword evidence="6" id="KW-1133">Transmembrane helix</keyword>
<evidence type="ECO:0000313" key="8">
    <source>
        <dbReference type="EMBL" id="PIO38272.1"/>
    </source>
</evidence>
<dbReference type="SUPFAM" id="SSF57903">
    <property type="entry name" value="FYVE/PHD zinc finger"/>
    <property type="match status" value="1"/>
</dbReference>
<dbReference type="PROSITE" id="PS01359">
    <property type="entry name" value="ZF_PHD_1"/>
    <property type="match status" value="1"/>
</dbReference>
<feature type="compositionally biased region" description="Basic and acidic residues" evidence="5">
    <location>
        <begin position="139"/>
        <end position="154"/>
    </location>
</feature>
<evidence type="ECO:0000256" key="1">
    <source>
        <dbReference type="ARBA" id="ARBA00022723"/>
    </source>
</evidence>
<keyword evidence="2 4" id="KW-0863">Zinc-finger</keyword>
<evidence type="ECO:0000256" key="2">
    <source>
        <dbReference type="ARBA" id="ARBA00022771"/>
    </source>
</evidence>
<keyword evidence="3" id="KW-0862">Zinc</keyword>
<dbReference type="InterPro" id="IPR059153">
    <property type="entry name" value="NSD_PHD-1st"/>
</dbReference>
<organism evidence="8 9">
    <name type="scientific">Aquarana catesbeiana</name>
    <name type="common">American bullfrog</name>
    <name type="synonym">Rana catesbeiana</name>
    <dbReference type="NCBI Taxonomy" id="8400"/>
    <lineage>
        <taxon>Eukaryota</taxon>
        <taxon>Metazoa</taxon>
        <taxon>Chordata</taxon>
        <taxon>Craniata</taxon>
        <taxon>Vertebrata</taxon>
        <taxon>Euteleostomi</taxon>
        <taxon>Amphibia</taxon>
        <taxon>Batrachia</taxon>
        <taxon>Anura</taxon>
        <taxon>Neobatrachia</taxon>
        <taxon>Ranoidea</taxon>
        <taxon>Ranidae</taxon>
        <taxon>Aquarana</taxon>
    </lineage>
</organism>
<feature type="domain" description="PHD-type" evidence="7">
    <location>
        <begin position="230"/>
        <end position="276"/>
    </location>
</feature>
<protein>
    <recommendedName>
        <fullName evidence="7">PHD-type domain-containing protein</fullName>
    </recommendedName>
</protein>
<proteinExistence type="predicted"/>
<keyword evidence="6" id="KW-0812">Transmembrane</keyword>
<dbReference type="Proteomes" id="UP000228934">
    <property type="component" value="Unassembled WGS sequence"/>
</dbReference>
<dbReference type="SMART" id="SM00249">
    <property type="entry name" value="PHD"/>
    <property type="match status" value="1"/>
</dbReference>
<reference evidence="9" key="1">
    <citation type="journal article" date="2017" name="Nat. Commun.">
        <title>The North American bullfrog draft genome provides insight into hormonal regulation of long noncoding RNA.</title>
        <authorList>
            <person name="Hammond S.A."/>
            <person name="Warren R.L."/>
            <person name="Vandervalk B.P."/>
            <person name="Kucuk E."/>
            <person name="Khan H."/>
            <person name="Gibb E.A."/>
            <person name="Pandoh P."/>
            <person name="Kirk H."/>
            <person name="Zhao Y."/>
            <person name="Jones M."/>
            <person name="Mungall A.J."/>
            <person name="Coope R."/>
            <person name="Pleasance S."/>
            <person name="Moore R.A."/>
            <person name="Holt R.A."/>
            <person name="Round J.M."/>
            <person name="Ohora S."/>
            <person name="Walle B.V."/>
            <person name="Veldhoen N."/>
            <person name="Helbing C.C."/>
            <person name="Birol I."/>
        </authorList>
    </citation>
    <scope>NUCLEOTIDE SEQUENCE [LARGE SCALE GENOMIC DNA]</scope>
</reference>
<dbReference type="Pfam" id="PF23011">
    <property type="entry name" value="PHD-1st_NSD"/>
    <property type="match status" value="1"/>
</dbReference>
<dbReference type="GO" id="GO:0008270">
    <property type="term" value="F:zinc ion binding"/>
    <property type="evidence" value="ECO:0007669"/>
    <property type="project" value="UniProtKB-KW"/>
</dbReference>
<evidence type="ECO:0000313" key="9">
    <source>
        <dbReference type="Proteomes" id="UP000228934"/>
    </source>
</evidence>
<feature type="non-terminal residue" evidence="8">
    <location>
        <position position="1"/>
    </location>
</feature>
<dbReference type="InterPro" id="IPR011011">
    <property type="entry name" value="Znf_FYVE_PHD"/>
</dbReference>
<evidence type="ECO:0000256" key="5">
    <source>
        <dbReference type="SAM" id="MobiDB-lite"/>
    </source>
</evidence>
<name>A0A2G9SDW7_AQUCT</name>
<dbReference type="Gene3D" id="3.30.40.10">
    <property type="entry name" value="Zinc/RING finger domain, C3HC4 (zinc finger)"/>
    <property type="match status" value="1"/>
</dbReference>
<evidence type="ECO:0000256" key="4">
    <source>
        <dbReference type="PROSITE-ProRule" id="PRU00146"/>
    </source>
</evidence>